<comment type="caution">
    <text evidence="2">The sequence shown here is derived from an EMBL/GenBank/DDBJ whole genome shotgun (WGS) entry which is preliminary data.</text>
</comment>
<evidence type="ECO:0000259" key="1">
    <source>
        <dbReference type="Pfam" id="PF19054"/>
    </source>
</evidence>
<evidence type="ECO:0000313" key="2">
    <source>
        <dbReference type="EMBL" id="NYH78260.1"/>
    </source>
</evidence>
<accession>A0A852YW47</accession>
<reference evidence="2 3" key="1">
    <citation type="submission" date="2020-07" db="EMBL/GenBank/DDBJ databases">
        <title>Genomic Encyclopedia of Type Strains, Phase III (KMG-III): the genomes of soil and plant-associated and newly described type strains.</title>
        <authorList>
            <person name="Whitman W."/>
        </authorList>
    </citation>
    <scope>NUCLEOTIDE SEQUENCE [LARGE SCALE GENOMIC DNA]</scope>
    <source>
        <strain evidence="2 3">CECT 8576</strain>
    </source>
</reference>
<organism evidence="2 3">
    <name type="scientific">Actinopolyspora biskrensis</name>
    <dbReference type="NCBI Taxonomy" id="1470178"/>
    <lineage>
        <taxon>Bacteria</taxon>
        <taxon>Bacillati</taxon>
        <taxon>Actinomycetota</taxon>
        <taxon>Actinomycetes</taxon>
        <taxon>Actinopolysporales</taxon>
        <taxon>Actinopolysporaceae</taxon>
        <taxon>Actinopolyspora</taxon>
    </lineage>
</organism>
<dbReference type="AlphaFoldDB" id="A0A852YW47"/>
<dbReference type="Proteomes" id="UP000548304">
    <property type="component" value="Unassembled WGS sequence"/>
</dbReference>
<sequence length="120" mass="13016">MRLWVVLDEAALHRNVGGAAVMHAQLQHLVAMAELPRVAVQVLRTSSGAHPGMLGSFTILKFPESTDPGVVYPEHRTGSLYLEEPWELKEHEIAFQHLQGLALGPSDSLSLLADAVEGLS</sequence>
<gene>
    <name evidence="2" type="ORF">FHR84_001582</name>
</gene>
<dbReference type="Pfam" id="PF19054">
    <property type="entry name" value="DUF5753"/>
    <property type="match status" value="1"/>
</dbReference>
<proteinExistence type="predicted"/>
<name>A0A852YW47_9ACTN</name>
<keyword evidence="3" id="KW-1185">Reference proteome</keyword>
<feature type="domain" description="DUF5753" evidence="1">
    <location>
        <begin position="2"/>
        <end position="113"/>
    </location>
</feature>
<protein>
    <recommendedName>
        <fullName evidence="1">DUF5753 domain-containing protein</fullName>
    </recommendedName>
</protein>
<dbReference type="EMBL" id="JACBYW010000002">
    <property type="protein sequence ID" value="NYH78260.1"/>
    <property type="molecule type" value="Genomic_DNA"/>
</dbReference>
<evidence type="ECO:0000313" key="3">
    <source>
        <dbReference type="Proteomes" id="UP000548304"/>
    </source>
</evidence>
<dbReference type="InterPro" id="IPR043917">
    <property type="entry name" value="DUF5753"/>
</dbReference>